<evidence type="ECO:0000313" key="3">
    <source>
        <dbReference type="Proteomes" id="UP001443914"/>
    </source>
</evidence>
<dbReference type="PANTHER" id="PTHR48165">
    <property type="entry name" value="BNAC03G44900D PROTEIN"/>
    <property type="match status" value="1"/>
</dbReference>
<evidence type="ECO:0000256" key="1">
    <source>
        <dbReference type="SAM" id="Phobius"/>
    </source>
</evidence>
<feature type="transmembrane region" description="Helical" evidence="1">
    <location>
        <begin position="52"/>
        <end position="71"/>
    </location>
</feature>
<keyword evidence="3" id="KW-1185">Reference proteome</keyword>
<evidence type="ECO:0000313" key="2">
    <source>
        <dbReference type="EMBL" id="KAK9691913.1"/>
    </source>
</evidence>
<keyword evidence="1" id="KW-1133">Transmembrane helix</keyword>
<comment type="caution">
    <text evidence="2">The sequence shown here is derived from an EMBL/GenBank/DDBJ whole genome shotgun (WGS) entry which is preliminary data.</text>
</comment>
<dbReference type="Proteomes" id="UP001443914">
    <property type="component" value="Unassembled WGS sequence"/>
</dbReference>
<dbReference type="AlphaFoldDB" id="A0AAW1IQB5"/>
<sequence length="109" mass="12389">MLRTFTAWRHHIATKRKSPKVADETMFPGYDTELPPVYDVHEMNQGRQSSRAGLVAIYAIFSIPLSILSWFSSRHGNAADGIWVTGDMMRTTEVDHLMVSDGMRYAILM</sequence>
<organism evidence="2 3">
    <name type="scientific">Saponaria officinalis</name>
    <name type="common">Common soapwort</name>
    <name type="synonym">Lychnis saponaria</name>
    <dbReference type="NCBI Taxonomy" id="3572"/>
    <lineage>
        <taxon>Eukaryota</taxon>
        <taxon>Viridiplantae</taxon>
        <taxon>Streptophyta</taxon>
        <taxon>Embryophyta</taxon>
        <taxon>Tracheophyta</taxon>
        <taxon>Spermatophyta</taxon>
        <taxon>Magnoliopsida</taxon>
        <taxon>eudicotyledons</taxon>
        <taxon>Gunneridae</taxon>
        <taxon>Pentapetalae</taxon>
        <taxon>Caryophyllales</taxon>
        <taxon>Caryophyllaceae</taxon>
        <taxon>Caryophylleae</taxon>
        <taxon>Saponaria</taxon>
    </lineage>
</organism>
<dbReference type="EMBL" id="JBDFQZ010000009">
    <property type="protein sequence ID" value="KAK9691913.1"/>
    <property type="molecule type" value="Genomic_DNA"/>
</dbReference>
<gene>
    <name evidence="2" type="ORF">RND81_09G228300</name>
</gene>
<dbReference type="PANTHER" id="PTHR48165:SF1">
    <property type="entry name" value="TRANSMEMBRANE PROTEIN"/>
    <property type="match status" value="1"/>
</dbReference>
<accession>A0AAW1IQB5</accession>
<keyword evidence="1" id="KW-0472">Membrane</keyword>
<reference evidence="2" key="1">
    <citation type="submission" date="2024-03" db="EMBL/GenBank/DDBJ databases">
        <title>WGS assembly of Saponaria officinalis var. Norfolk2.</title>
        <authorList>
            <person name="Jenkins J."/>
            <person name="Shu S."/>
            <person name="Grimwood J."/>
            <person name="Barry K."/>
            <person name="Goodstein D."/>
            <person name="Schmutz J."/>
            <person name="Leebens-Mack J."/>
            <person name="Osbourn A."/>
        </authorList>
    </citation>
    <scope>NUCLEOTIDE SEQUENCE [LARGE SCALE GENOMIC DNA]</scope>
    <source>
        <strain evidence="2">JIC</strain>
    </source>
</reference>
<proteinExistence type="predicted"/>
<name>A0AAW1IQB5_SAPOF</name>
<protein>
    <submittedName>
        <fullName evidence="2">Uncharacterized protein</fullName>
    </submittedName>
</protein>
<keyword evidence="1" id="KW-0812">Transmembrane</keyword>